<keyword evidence="8" id="KW-1185">Reference proteome</keyword>
<dbReference type="InterPro" id="IPR029063">
    <property type="entry name" value="SAM-dependent_MTases_sf"/>
</dbReference>
<dbReference type="PIRSF" id="PIRSF003085">
    <property type="entry name" value="CMAS"/>
    <property type="match status" value="1"/>
</dbReference>
<dbReference type="NCBIfam" id="NF008686">
    <property type="entry name" value="PRK11705.1"/>
    <property type="match status" value="1"/>
</dbReference>
<keyword evidence="4" id="KW-0949">S-adenosyl-L-methionine</keyword>
<evidence type="ECO:0000256" key="4">
    <source>
        <dbReference type="ARBA" id="ARBA00022691"/>
    </source>
</evidence>
<keyword evidence="2 7" id="KW-0489">Methyltransferase</keyword>
<keyword evidence="5" id="KW-0443">Lipid metabolism</keyword>
<evidence type="ECO:0000313" key="7">
    <source>
        <dbReference type="EMBL" id="ACF46384.1"/>
    </source>
</evidence>
<proteinExistence type="inferred from homology"/>
<sequence>MLHTYFQKQIEKILAQGGIHVNGSDPWDMQVHDNRLFQRILTQGNLGLGEAYMDGWWECQALDQFFFRVLRSKAQDNIVSPSIIFSALIGRLFNLQARSRAFTVGEQHYNIGNELFQGMLDSNMHYSCAYWKNTDKLSIAQENKLRLVFNKLMLQPGQRVLDIGCGWGGAAKFAAEHYGVEVTGITVSSEQVKVAQERCKGLPVKIKLIDYRALDGVFDRIYSIGMFEHVGHKNYRNYFDIIKNLLATDGLFLLQTIGGNESVSSTDPWIGKYIFPNSMLPSASQITNAFEGLLVLEDWHVFSHDYYLTLKTWNDNFQQHCSRFNGHYAARFCRMWRYYLLSCAGAFLARTLQLWQLLLSHQGIVGPFRVEREI</sequence>
<protein>
    <submittedName>
        <fullName evidence="7">Cyclopropane-fatty-acyl-phospholipid synthase</fullName>
        <ecNumber evidence="7">2.1.1.79</ecNumber>
    </submittedName>
</protein>
<dbReference type="CDD" id="cd02440">
    <property type="entry name" value="AdoMet_MTases"/>
    <property type="match status" value="1"/>
</dbReference>
<reference evidence="7" key="1">
    <citation type="submission" date="2008-06" db="EMBL/GenBank/DDBJ databases">
        <title>Complete sequence of chromosome of Prosthecochloris aestuarii DSM 271.</title>
        <authorList>
            <consortium name="US DOE Joint Genome Institute"/>
            <person name="Lucas S."/>
            <person name="Copeland A."/>
            <person name="Lapidus A."/>
            <person name="Glavina del Rio T."/>
            <person name="Dalin E."/>
            <person name="Tice H."/>
            <person name="Bruce D."/>
            <person name="Goodwin L."/>
            <person name="Pitluck S."/>
            <person name="Schmutz J."/>
            <person name="Larimer F."/>
            <person name="Land M."/>
            <person name="Hauser L."/>
            <person name="Kyrpides N."/>
            <person name="Anderson I."/>
            <person name="Liu Z."/>
            <person name="Li T."/>
            <person name="Zhao F."/>
            <person name="Overmann J."/>
            <person name="Bryant D.A."/>
            <person name="Richardson P."/>
        </authorList>
    </citation>
    <scope>NUCLEOTIDE SEQUENCE [LARGE SCALE GENOMIC DNA]</scope>
    <source>
        <strain evidence="7">DSM 271</strain>
    </source>
</reference>
<comment type="similarity">
    <text evidence="1">Belongs to the CFA/CMAS family.</text>
</comment>
<dbReference type="AlphaFoldDB" id="B4S8J7"/>
<dbReference type="EMBL" id="CP001108">
    <property type="protein sequence ID" value="ACF46384.1"/>
    <property type="molecule type" value="Genomic_DNA"/>
</dbReference>
<dbReference type="HOGENOM" id="CLU_026434_6_0_10"/>
<evidence type="ECO:0000313" key="8">
    <source>
        <dbReference type="Proteomes" id="UP000002725"/>
    </source>
</evidence>
<evidence type="ECO:0000256" key="2">
    <source>
        <dbReference type="ARBA" id="ARBA00022603"/>
    </source>
</evidence>
<evidence type="ECO:0000256" key="5">
    <source>
        <dbReference type="ARBA" id="ARBA00023098"/>
    </source>
</evidence>
<keyword evidence="3 7" id="KW-0808">Transferase</keyword>
<feature type="active site" evidence="6">
    <location>
        <position position="343"/>
    </location>
</feature>
<dbReference type="InterPro" id="IPR003333">
    <property type="entry name" value="CMAS"/>
</dbReference>
<gene>
    <name evidence="7" type="ordered locus">Paes_1363</name>
</gene>
<dbReference type="SUPFAM" id="SSF53335">
    <property type="entry name" value="S-adenosyl-L-methionine-dependent methyltransferases"/>
    <property type="match status" value="1"/>
</dbReference>
<dbReference type="GO" id="GO:0008610">
    <property type="term" value="P:lipid biosynthetic process"/>
    <property type="evidence" value="ECO:0007669"/>
    <property type="project" value="InterPro"/>
</dbReference>
<accession>B4S8J7</accession>
<evidence type="ECO:0000256" key="1">
    <source>
        <dbReference type="ARBA" id="ARBA00010815"/>
    </source>
</evidence>
<dbReference type="Proteomes" id="UP000002725">
    <property type="component" value="Chromosome"/>
</dbReference>
<name>B4S8J7_PROA2</name>
<dbReference type="PANTHER" id="PTHR43667:SF1">
    <property type="entry name" value="CYCLOPROPANE-FATTY-ACYL-PHOSPHOLIPID SYNTHASE"/>
    <property type="match status" value="1"/>
</dbReference>
<evidence type="ECO:0000256" key="3">
    <source>
        <dbReference type="ARBA" id="ARBA00022679"/>
    </source>
</evidence>
<dbReference type="Gene3D" id="3.40.50.150">
    <property type="entry name" value="Vaccinia Virus protein VP39"/>
    <property type="match status" value="1"/>
</dbReference>
<dbReference type="Pfam" id="PF02353">
    <property type="entry name" value="CMAS"/>
    <property type="match status" value="1"/>
</dbReference>
<dbReference type="eggNOG" id="COG2230">
    <property type="taxonomic scope" value="Bacteria"/>
</dbReference>
<organism evidence="7 8">
    <name type="scientific">Prosthecochloris aestuarii (strain DSM 271 / SK 413)</name>
    <dbReference type="NCBI Taxonomy" id="290512"/>
    <lineage>
        <taxon>Bacteria</taxon>
        <taxon>Pseudomonadati</taxon>
        <taxon>Chlorobiota</taxon>
        <taxon>Chlorobiia</taxon>
        <taxon>Chlorobiales</taxon>
        <taxon>Chlorobiaceae</taxon>
        <taxon>Prosthecochloris</taxon>
    </lineage>
</organism>
<dbReference type="EC" id="2.1.1.79" evidence="7"/>
<dbReference type="RefSeq" id="WP_012505918.1">
    <property type="nucleotide sequence ID" value="NC_011059.1"/>
</dbReference>
<evidence type="ECO:0000256" key="6">
    <source>
        <dbReference type="PIRSR" id="PIRSR003085-1"/>
    </source>
</evidence>
<dbReference type="InterPro" id="IPR050723">
    <property type="entry name" value="CFA/CMAS"/>
</dbReference>
<dbReference type="PANTHER" id="PTHR43667">
    <property type="entry name" value="CYCLOPROPANE-FATTY-ACYL-PHOSPHOLIPID SYNTHASE"/>
    <property type="match status" value="1"/>
</dbReference>
<dbReference type="GO" id="GO:0032259">
    <property type="term" value="P:methylation"/>
    <property type="evidence" value="ECO:0007669"/>
    <property type="project" value="UniProtKB-KW"/>
</dbReference>
<dbReference type="GO" id="GO:0008825">
    <property type="term" value="F:cyclopropane-fatty-acyl-phospholipid synthase activity"/>
    <property type="evidence" value="ECO:0007669"/>
    <property type="project" value="UniProtKB-EC"/>
</dbReference>
<dbReference type="KEGG" id="paa:Paes_1363"/>